<reference evidence="2 3" key="1">
    <citation type="journal article" date="2011" name="Int. J. Syst. Evol. Microbiol.">
        <title>Description of Undibacterium oligocarboniphilum sp. nov., isolated from purified water, and Undibacterium pigrum strain CCUG 49012 as the type strain of Undibacterium parvum sp. nov., and emended descriptions of the genus Undibacterium and the species Undibacterium pigrum.</title>
        <authorList>
            <person name="Eder W."/>
            <person name="Wanner G."/>
            <person name="Ludwig W."/>
            <person name="Busse H.J."/>
            <person name="Ziemke-Kageler F."/>
            <person name="Lang E."/>
        </authorList>
    </citation>
    <scope>NUCLEOTIDE SEQUENCE [LARGE SCALE GENOMIC DNA]</scope>
    <source>
        <strain evidence="2 3">DSM 23061</strain>
    </source>
</reference>
<feature type="domain" description="HTH marR-type" evidence="1">
    <location>
        <begin position="25"/>
        <end position="124"/>
    </location>
</feature>
<gene>
    <name evidence="2" type="ORF">EJN92_05640</name>
</gene>
<evidence type="ECO:0000259" key="1">
    <source>
        <dbReference type="SMART" id="SM00347"/>
    </source>
</evidence>
<evidence type="ECO:0000313" key="2">
    <source>
        <dbReference type="EMBL" id="AZP11526.1"/>
    </source>
</evidence>
<name>A0A3Q9BPH4_9BURK</name>
<dbReference type="RefSeq" id="WP_126126914.1">
    <property type="nucleotide sequence ID" value="NZ_CP034464.1"/>
</dbReference>
<dbReference type="SMART" id="SM00347">
    <property type="entry name" value="HTH_MARR"/>
    <property type="match status" value="1"/>
</dbReference>
<keyword evidence="3" id="KW-1185">Reference proteome</keyword>
<dbReference type="Pfam" id="PF09339">
    <property type="entry name" value="HTH_IclR"/>
    <property type="match status" value="1"/>
</dbReference>
<dbReference type="InterPro" id="IPR036388">
    <property type="entry name" value="WH-like_DNA-bd_sf"/>
</dbReference>
<dbReference type="SUPFAM" id="SSF46785">
    <property type="entry name" value="Winged helix' DNA-binding domain"/>
    <property type="match status" value="1"/>
</dbReference>
<dbReference type="KEGG" id="upv:EJN92_05640"/>
<proteinExistence type="predicted"/>
<dbReference type="InterPro" id="IPR000835">
    <property type="entry name" value="HTH_MarR-typ"/>
</dbReference>
<dbReference type="GO" id="GO:0003700">
    <property type="term" value="F:DNA-binding transcription factor activity"/>
    <property type="evidence" value="ECO:0007669"/>
    <property type="project" value="InterPro"/>
</dbReference>
<organism evidence="2 3">
    <name type="scientific">Undibacterium parvum</name>
    <dbReference type="NCBI Taxonomy" id="401471"/>
    <lineage>
        <taxon>Bacteria</taxon>
        <taxon>Pseudomonadati</taxon>
        <taxon>Pseudomonadota</taxon>
        <taxon>Betaproteobacteria</taxon>
        <taxon>Burkholderiales</taxon>
        <taxon>Oxalobacteraceae</taxon>
        <taxon>Undibacterium</taxon>
    </lineage>
</organism>
<dbReference type="AlphaFoldDB" id="A0A3Q9BPH4"/>
<dbReference type="EMBL" id="CP034464">
    <property type="protein sequence ID" value="AZP11526.1"/>
    <property type="molecule type" value="Genomic_DNA"/>
</dbReference>
<dbReference type="GO" id="GO:0003677">
    <property type="term" value="F:DNA binding"/>
    <property type="evidence" value="ECO:0007669"/>
    <property type="project" value="InterPro"/>
</dbReference>
<dbReference type="Gene3D" id="1.10.10.10">
    <property type="entry name" value="Winged helix-like DNA-binding domain superfamily/Winged helix DNA-binding domain"/>
    <property type="match status" value="1"/>
</dbReference>
<dbReference type="InterPro" id="IPR036390">
    <property type="entry name" value="WH_DNA-bd_sf"/>
</dbReference>
<evidence type="ECO:0000313" key="3">
    <source>
        <dbReference type="Proteomes" id="UP000275663"/>
    </source>
</evidence>
<dbReference type="Proteomes" id="UP000275663">
    <property type="component" value="Chromosome"/>
</dbReference>
<protein>
    <submittedName>
        <fullName evidence="2">ArsR family transcriptional regulator</fullName>
    </submittedName>
</protein>
<accession>A0A3Q9BPH4</accession>
<sequence length="143" mass="15071">MSTNLAFCLALHGAHASLQLKLDDELGLHHGISFNDFALLNLLAQADAGRLSIAQLVRPLGLSQSSLLRQLIVLEKIGLVLREGDQGLRQAVLRPSGRALLNAARETAESICSEAVETIAPPALEMVSAAMVKLASTPSLALA</sequence>
<dbReference type="OrthoDB" id="5295456at2"/>
<dbReference type="InterPro" id="IPR005471">
    <property type="entry name" value="Tscrpt_reg_IclR_N"/>
</dbReference>